<evidence type="ECO:0000313" key="2">
    <source>
        <dbReference type="EMBL" id="SNX66804.1"/>
    </source>
</evidence>
<reference evidence="2 3" key="1">
    <citation type="submission" date="2017-08" db="EMBL/GenBank/DDBJ databases">
        <authorList>
            <person name="de Groot N.N."/>
        </authorList>
    </citation>
    <scope>NUCLEOTIDE SEQUENCE [LARGE SCALE GENOMIC DNA]</scope>
    <source>
        <strain evidence="2 3">JC228</strain>
    </source>
</reference>
<evidence type="ECO:0000313" key="3">
    <source>
        <dbReference type="Proteomes" id="UP000219546"/>
    </source>
</evidence>
<name>A0A285CGU6_9BACI</name>
<protein>
    <submittedName>
        <fullName evidence="2">Uncharacterized protein</fullName>
    </submittedName>
</protein>
<dbReference type="RefSeq" id="WP_097156655.1">
    <property type="nucleotide sequence ID" value="NZ_JBEPMQ010000016.1"/>
</dbReference>
<organism evidence="2 3">
    <name type="scientific">Bacillus oleivorans</name>
    <dbReference type="NCBI Taxonomy" id="1448271"/>
    <lineage>
        <taxon>Bacteria</taxon>
        <taxon>Bacillati</taxon>
        <taxon>Bacillota</taxon>
        <taxon>Bacilli</taxon>
        <taxon>Bacillales</taxon>
        <taxon>Bacillaceae</taxon>
        <taxon>Bacillus</taxon>
    </lineage>
</organism>
<evidence type="ECO:0000256" key="1">
    <source>
        <dbReference type="SAM" id="Coils"/>
    </source>
</evidence>
<dbReference type="EMBL" id="OAOP01000001">
    <property type="protein sequence ID" value="SNX66804.1"/>
    <property type="molecule type" value="Genomic_DNA"/>
</dbReference>
<keyword evidence="1" id="KW-0175">Coiled coil</keyword>
<gene>
    <name evidence="2" type="ORF">SAMN05877753_101115</name>
</gene>
<dbReference type="OrthoDB" id="2823105at2"/>
<accession>A0A285CGU6</accession>
<dbReference type="AlphaFoldDB" id="A0A285CGU6"/>
<dbReference type="Proteomes" id="UP000219546">
    <property type="component" value="Unassembled WGS sequence"/>
</dbReference>
<proteinExistence type="predicted"/>
<keyword evidence="3" id="KW-1185">Reference proteome</keyword>
<sequence length="238" mass="28344">MTKETKSKSLGWWKGVMSNQPSNEEEVLTEEVELDEYQPIAGFEEISTPYSLFSKDNQDKVSLDMIVALENMLKDRQLILYKNKGLAEQLLNEKDTTNRLKHDIMKKEKLLQEKNQEIHSLETNLTHKQMSYDQLLEDYKEYQNTSNQEFEKISNQLEKEVQKYNKLSEESTSTQYQNLLRINQLEEKIRELEVENQKYLEQYERILEEKNQLLQTIKDFTERMSFSFTPKTSSTQSE</sequence>
<feature type="coiled-coil region" evidence="1">
    <location>
        <begin position="97"/>
        <end position="223"/>
    </location>
</feature>